<dbReference type="Proteomes" id="UP001501333">
    <property type="component" value="Unassembled WGS sequence"/>
</dbReference>
<evidence type="ECO:0000313" key="2">
    <source>
        <dbReference type="Proteomes" id="UP001501333"/>
    </source>
</evidence>
<gene>
    <name evidence="1" type="ORF">GCM10022250_20530</name>
</gene>
<dbReference type="EMBL" id="BAABAO010000006">
    <property type="protein sequence ID" value="GAA4130107.1"/>
    <property type="molecule type" value="Genomic_DNA"/>
</dbReference>
<keyword evidence="2" id="KW-1185">Reference proteome</keyword>
<reference evidence="2" key="1">
    <citation type="journal article" date="2019" name="Int. J. Syst. Evol. Microbiol.">
        <title>The Global Catalogue of Microorganisms (GCM) 10K type strain sequencing project: providing services to taxonomists for standard genome sequencing and annotation.</title>
        <authorList>
            <consortium name="The Broad Institute Genomics Platform"/>
            <consortium name="The Broad Institute Genome Sequencing Center for Infectious Disease"/>
            <person name="Wu L."/>
            <person name="Ma J."/>
        </authorList>
    </citation>
    <scope>NUCLEOTIDE SEQUENCE [LARGE SCALE GENOMIC DNA]</scope>
    <source>
        <strain evidence="2">JCM 17386</strain>
    </source>
</reference>
<name>A0ABP7Y3Y7_9FLAO</name>
<comment type="caution">
    <text evidence="1">The sequence shown here is derived from an EMBL/GenBank/DDBJ whole genome shotgun (WGS) entry which is preliminary data.</text>
</comment>
<evidence type="ECO:0000313" key="1">
    <source>
        <dbReference type="EMBL" id="GAA4130107.1"/>
    </source>
</evidence>
<sequence length="436" mass="50677">MRKCILFVFTFLFEIQILIGQHNKDSLNDWDKIIIKDSYGGWSNFENNYQIKKENFLLTVLNKPDSIIEKVDPKLVHEIIKLIKTTNDSVPFKNPLISFGRDSVWLVDNAESLWKDYTRNWKRTKQMDSIAISTIKDYKKANQAASSIEGSQSTDDYPLVIVSIIKEKDTLSAYTFGQHPYMLPWIIKKGKIYNSKISELVAALLPDKDPNNKERLNGKNFNSSLISKIFNTFLVDKDHYLEAKDKFPRTFKALEKKFEITKAEIMDMSSIEWGKNFGGECLEMSLKDLSISENIRFNTISGVNEIFSTKKSIIYKKDDLIQSLKENPIYQYTLNCGDCLGEIHWVKSKSLSKQAENNFKEYLQESGTNRNKYDGKLKDAIFFELTENRNSERSFSRWIFLKDGTLLLWQLKGTFLMNLPNEFSENQGYVCKEIKL</sequence>
<proteinExistence type="predicted"/>
<accession>A0ABP7Y3Y7</accession>
<protein>
    <submittedName>
        <fullName evidence="1">Uncharacterized protein</fullName>
    </submittedName>
</protein>
<dbReference type="RefSeq" id="WP_229355884.1">
    <property type="nucleotide sequence ID" value="NZ_BAABAO010000006.1"/>
</dbReference>
<organism evidence="1 2">
    <name type="scientific">Flavobacterium chungbukense</name>
    <dbReference type="NCBI Taxonomy" id="877464"/>
    <lineage>
        <taxon>Bacteria</taxon>
        <taxon>Pseudomonadati</taxon>
        <taxon>Bacteroidota</taxon>
        <taxon>Flavobacteriia</taxon>
        <taxon>Flavobacteriales</taxon>
        <taxon>Flavobacteriaceae</taxon>
        <taxon>Flavobacterium</taxon>
    </lineage>
</organism>